<evidence type="ECO:0000256" key="8">
    <source>
        <dbReference type="ARBA" id="ARBA00023027"/>
    </source>
</evidence>
<sequence>MNKRVLIVGLGLIGGSVALGIKQQHPDSMIIGYDRSEANLETAKRLFIIDEGCTDWLEAAKDADLLLLATPVEVTKQLLVDLADVSLKDGVIITDVGSTKGSIMKAASALVEKGITFIGGHPMAGSHKSGPASAKAHLFENAFYMLTPFSDTPPHQLEQLKDWLRGTRAKFMTLDADQHDLLTGVVSHFPHIVAASLVRQTKRYAESFEEINDLAAGGFKDITRIASSSPEMWKDITKQNRAHLLTFLDEWMEEMKDVRSWVAQGDDHELYSYYAGAKEYRDALPIQKRGAIRSFYDLYVDILDDVGVLSRVTAILAENQVSITNIRIMEVREDIYGVLRISFQNEDDRQKAKNSLEALQFTTYIAL</sequence>
<comment type="caution">
    <text evidence="13">The sequence shown here is derived from an EMBL/GenBank/DDBJ whole genome shotgun (WGS) entry which is preliminary data.</text>
</comment>
<dbReference type="PATRIC" id="fig|1196324.3.peg.893"/>
<organism evidence="13 14">
    <name type="scientific">Fictibacillus macauensis ZFHKF-1</name>
    <dbReference type="NCBI Taxonomy" id="1196324"/>
    <lineage>
        <taxon>Bacteria</taxon>
        <taxon>Bacillati</taxon>
        <taxon>Bacillota</taxon>
        <taxon>Bacilli</taxon>
        <taxon>Bacillales</taxon>
        <taxon>Fictibacillaceae</taxon>
        <taxon>Fictibacillus</taxon>
    </lineage>
</organism>
<name>I8UIX6_9BACL</name>
<dbReference type="GO" id="GO:0004665">
    <property type="term" value="F:prephenate dehydrogenase (NADP+) activity"/>
    <property type="evidence" value="ECO:0007669"/>
    <property type="project" value="InterPro"/>
</dbReference>
<keyword evidence="9" id="KW-0057">Aromatic amino acid biosynthesis</keyword>
<comment type="pathway">
    <text evidence="1">Amino-acid biosynthesis; L-tyrosine biosynthesis; (4-hydroxyphenyl)pyruvate from prephenate (NAD(+) route): step 1/1.</text>
</comment>
<dbReference type="InterPro" id="IPR003099">
    <property type="entry name" value="Prephen_DH"/>
</dbReference>
<dbReference type="GO" id="GO:0006571">
    <property type="term" value="P:tyrosine biosynthetic process"/>
    <property type="evidence" value="ECO:0007669"/>
    <property type="project" value="UniProtKB-UniPathway"/>
</dbReference>
<dbReference type="Proteomes" id="UP000004080">
    <property type="component" value="Unassembled WGS sequence"/>
</dbReference>
<dbReference type="eggNOG" id="COG0287">
    <property type="taxonomic scope" value="Bacteria"/>
</dbReference>
<dbReference type="SUPFAM" id="SSF48179">
    <property type="entry name" value="6-phosphogluconate dehydrogenase C-terminal domain-like"/>
    <property type="match status" value="1"/>
</dbReference>
<dbReference type="GO" id="GO:0070403">
    <property type="term" value="F:NAD+ binding"/>
    <property type="evidence" value="ECO:0007669"/>
    <property type="project" value="InterPro"/>
</dbReference>
<protein>
    <recommendedName>
        <fullName evidence="4">Prephenate dehydrogenase</fullName>
        <ecNumber evidence="3">1.3.1.12</ecNumber>
    </recommendedName>
</protein>
<accession>I8UIX6</accession>
<dbReference type="InterPro" id="IPR046826">
    <property type="entry name" value="PDH_N"/>
</dbReference>
<dbReference type="Pfam" id="PF02153">
    <property type="entry name" value="PDH_N"/>
    <property type="match status" value="1"/>
</dbReference>
<gene>
    <name evidence="13" type="ORF">A374_04394</name>
</gene>
<evidence type="ECO:0000256" key="9">
    <source>
        <dbReference type="ARBA" id="ARBA00023141"/>
    </source>
</evidence>
<dbReference type="Pfam" id="PF20463">
    <property type="entry name" value="PDH_C"/>
    <property type="match status" value="1"/>
</dbReference>
<evidence type="ECO:0000256" key="10">
    <source>
        <dbReference type="ARBA" id="ARBA00049260"/>
    </source>
</evidence>
<dbReference type="InterPro" id="IPR046825">
    <property type="entry name" value="PDH_C"/>
</dbReference>
<dbReference type="EC" id="1.3.1.12" evidence="3"/>
<dbReference type="Pfam" id="PF01842">
    <property type="entry name" value="ACT"/>
    <property type="match status" value="1"/>
</dbReference>
<keyword evidence="8" id="KW-0520">NAD</keyword>
<evidence type="ECO:0000256" key="7">
    <source>
        <dbReference type="ARBA" id="ARBA00023002"/>
    </source>
</evidence>
<dbReference type="FunFam" id="3.40.50.720:FF:000208">
    <property type="entry name" value="Prephenate dehydrogenase"/>
    <property type="match status" value="1"/>
</dbReference>
<evidence type="ECO:0000256" key="5">
    <source>
        <dbReference type="ARBA" id="ARBA00022498"/>
    </source>
</evidence>
<keyword evidence="6" id="KW-0028">Amino-acid biosynthesis</keyword>
<dbReference type="SUPFAM" id="SSF55021">
    <property type="entry name" value="ACT-like"/>
    <property type="match status" value="1"/>
</dbReference>
<evidence type="ECO:0000313" key="13">
    <source>
        <dbReference type="EMBL" id="EIT86783.1"/>
    </source>
</evidence>
<dbReference type="PROSITE" id="PS51671">
    <property type="entry name" value="ACT"/>
    <property type="match status" value="1"/>
</dbReference>
<dbReference type="Gene3D" id="1.10.3660.10">
    <property type="entry name" value="6-phosphogluconate dehydrogenase C-terminal like domain"/>
    <property type="match status" value="1"/>
</dbReference>
<feature type="domain" description="Prephenate/arogenate dehydrogenase" evidence="11">
    <location>
        <begin position="3"/>
        <end position="292"/>
    </location>
</feature>
<dbReference type="InterPro" id="IPR045865">
    <property type="entry name" value="ACT-like_dom_sf"/>
</dbReference>
<evidence type="ECO:0000256" key="3">
    <source>
        <dbReference type="ARBA" id="ARBA00012068"/>
    </source>
</evidence>
<feature type="domain" description="ACT" evidence="12">
    <location>
        <begin position="297"/>
        <end position="367"/>
    </location>
</feature>
<evidence type="ECO:0000259" key="12">
    <source>
        <dbReference type="PROSITE" id="PS51671"/>
    </source>
</evidence>
<keyword evidence="14" id="KW-1185">Reference proteome</keyword>
<comment type="catalytic activity">
    <reaction evidence="10">
        <text>prephenate + NAD(+) = 3-(4-hydroxyphenyl)pyruvate + CO2 + NADH</text>
        <dbReference type="Rhea" id="RHEA:13869"/>
        <dbReference type="ChEBI" id="CHEBI:16526"/>
        <dbReference type="ChEBI" id="CHEBI:29934"/>
        <dbReference type="ChEBI" id="CHEBI:36242"/>
        <dbReference type="ChEBI" id="CHEBI:57540"/>
        <dbReference type="ChEBI" id="CHEBI:57945"/>
        <dbReference type="EC" id="1.3.1.12"/>
    </reaction>
</comment>
<dbReference type="STRING" id="1196324.A374_04394"/>
<dbReference type="SUPFAM" id="SSF51735">
    <property type="entry name" value="NAD(P)-binding Rossmann-fold domains"/>
    <property type="match status" value="1"/>
</dbReference>
<evidence type="ECO:0000256" key="2">
    <source>
        <dbReference type="ARBA" id="ARBA00007964"/>
    </source>
</evidence>
<dbReference type="FunFam" id="1.10.3660.10:FF:000003">
    <property type="entry name" value="Prephenate dehydrogenase"/>
    <property type="match status" value="1"/>
</dbReference>
<evidence type="ECO:0000259" key="11">
    <source>
        <dbReference type="PROSITE" id="PS51176"/>
    </source>
</evidence>
<proteinExistence type="inferred from homology"/>
<dbReference type="Gene3D" id="3.40.50.720">
    <property type="entry name" value="NAD(P)-binding Rossmann-like Domain"/>
    <property type="match status" value="1"/>
</dbReference>
<evidence type="ECO:0000313" key="14">
    <source>
        <dbReference type="Proteomes" id="UP000004080"/>
    </source>
</evidence>
<dbReference type="PROSITE" id="PS51176">
    <property type="entry name" value="PDH_ADH"/>
    <property type="match status" value="1"/>
</dbReference>
<dbReference type="GO" id="GO:0008977">
    <property type="term" value="F:prephenate dehydrogenase (NAD+) activity"/>
    <property type="evidence" value="ECO:0007669"/>
    <property type="project" value="UniProtKB-EC"/>
</dbReference>
<keyword evidence="5" id="KW-0827">Tyrosine biosynthesis</keyword>
<dbReference type="AlphaFoldDB" id="I8UIX6"/>
<evidence type="ECO:0000256" key="4">
    <source>
        <dbReference type="ARBA" id="ARBA00016891"/>
    </source>
</evidence>
<dbReference type="InterPro" id="IPR008927">
    <property type="entry name" value="6-PGluconate_DH-like_C_sf"/>
</dbReference>
<dbReference type="NCBIfam" id="NF005107">
    <property type="entry name" value="PRK06545.1-5"/>
    <property type="match status" value="1"/>
</dbReference>
<dbReference type="UniPathway" id="UPA00122">
    <property type="reaction ID" value="UER00961"/>
</dbReference>
<dbReference type="OrthoDB" id="9802008at2"/>
<dbReference type="PANTHER" id="PTHR21363:SF0">
    <property type="entry name" value="PREPHENATE DEHYDROGENASE [NADP(+)]"/>
    <property type="match status" value="1"/>
</dbReference>
<dbReference type="RefSeq" id="WP_007200978.1">
    <property type="nucleotide sequence ID" value="NZ_AKKV01000020.1"/>
</dbReference>
<dbReference type="EMBL" id="AKKV01000020">
    <property type="protein sequence ID" value="EIT86783.1"/>
    <property type="molecule type" value="Genomic_DNA"/>
</dbReference>
<reference evidence="13 14" key="1">
    <citation type="journal article" date="2012" name="J. Bacteriol.">
        <title>Genome of Bacillus macauensis ZFHKF-1, a Long-Chain-Forming Bacterium.</title>
        <authorList>
            <person name="Cai L."/>
            <person name="Zhang T."/>
        </authorList>
    </citation>
    <scope>NUCLEOTIDE SEQUENCE [LARGE SCALE GENOMIC DNA]</scope>
    <source>
        <strain evidence="13 14">ZFHKF-1</strain>
    </source>
</reference>
<evidence type="ECO:0000256" key="1">
    <source>
        <dbReference type="ARBA" id="ARBA00005067"/>
    </source>
</evidence>
<dbReference type="Gene3D" id="3.30.70.260">
    <property type="match status" value="1"/>
</dbReference>
<dbReference type="PANTHER" id="PTHR21363">
    <property type="entry name" value="PREPHENATE DEHYDROGENASE"/>
    <property type="match status" value="1"/>
</dbReference>
<dbReference type="InterPro" id="IPR002912">
    <property type="entry name" value="ACT_dom"/>
</dbReference>
<dbReference type="CDD" id="cd04909">
    <property type="entry name" value="ACT_PDH-BS"/>
    <property type="match status" value="1"/>
</dbReference>
<comment type="similarity">
    <text evidence="2">Belongs to the prephenate/arogenate dehydrogenase family.</text>
</comment>
<dbReference type="InterPro" id="IPR036291">
    <property type="entry name" value="NAD(P)-bd_dom_sf"/>
</dbReference>
<keyword evidence="7 13" id="KW-0560">Oxidoreductase</keyword>
<dbReference type="InterPro" id="IPR050812">
    <property type="entry name" value="Preph/Arog_dehydrog"/>
</dbReference>
<evidence type="ECO:0000256" key="6">
    <source>
        <dbReference type="ARBA" id="ARBA00022605"/>
    </source>
</evidence>